<dbReference type="GO" id="GO:0022857">
    <property type="term" value="F:transmembrane transporter activity"/>
    <property type="evidence" value="ECO:0007669"/>
    <property type="project" value="InterPro"/>
</dbReference>
<feature type="transmembrane region" description="Helical" evidence="7">
    <location>
        <begin position="239"/>
        <end position="257"/>
    </location>
</feature>
<evidence type="ECO:0000256" key="5">
    <source>
        <dbReference type="ARBA" id="ARBA00022989"/>
    </source>
</evidence>
<comment type="subcellular location">
    <subcellularLocation>
        <location evidence="1">Cell membrane</location>
        <topology evidence="1">Multi-pass membrane protein</topology>
    </subcellularLocation>
</comment>
<comment type="caution">
    <text evidence="9">The sequence shown here is derived from an EMBL/GenBank/DDBJ whole genome shotgun (WGS) entry which is preliminary data.</text>
</comment>
<dbReference type="Proteomes" id="UP000244446">
    <property type="component" value="Unassembled WGS sequence"/>
</dbReference>
<feature type="transmembrane region" description="Helical" evidence="7">
    <location>
        <begin position="166"/>
        <end position="189"/>
    </location>
</feature>
<dbReference type="EMBL" id="QCYH01000014">
    <property type="protein sequence ID" value="PVA08940.1"/>
    <property type="molecule type" value="Genomic_DNA"/>
</dbReference>
<feature type="transmembrane region" description="Helical" evidence="7">
    <location>
        <begin position="486"/>
        <end position="504"/>
    </location>
</feature>
<proteinExistence type="predicted"/>
<sequence length="511" mass="54992">MPRSAAGMGGPWIMTMTISIATFMEILDTSIANVSLANISGSLGVSLDQGTWIITSYLVANAIIIPISGFLSRAIGRKRYFMISIALFTLSSLVCALSTSLGMLIIARVFQGIGGGGLAPVEQSMLADSFPQEKRGQAFAFFGVVIVVAPIIGPTIGGYITDVVSWHWIFLINVPVGILALLLVGLIVAEPEALVEETGKLRKGGLKIDYVGFILVAIGLAGLLITLDRGQSENWFDSPLIVTTAIMAAAGLGLMTAWELNHPDPIVPLHLLANRNFAICVVLIMILGLLVFGTIQIVPQMLQQVYHYSSYNAGLALTYGGVISIFMMPVAGVLTGKVDTRALLLPAFAMQAVAFWWLAGFNLQSTFADAAWARFMTSIGLPFLFIPITTIAYVGLKPDESDKASAMINFFRNLGGAFGISLTQTLLVRREQFHQSRVTEGLNELNPAFTDALHRAAEAAGSRDAALGLLYAQVQRQAAMMAYIEVYHVLMWLVIGLLPLILILRPARDSA</sequence>
<dbReference type="InterPro" id="IPR004638">
    <property type="entry name" value="EmrB-like"/>
</dbReference>
<dbReference type="Gene3D" id="1.20.1250.20">
    <property type="entry name" value="MFS general substrate transporter like domains"/>
    <property type="match status" value="1"/>
</dbReference>
<dbReference type="PROSITE" id="PS50850">
    <property type="entry name" value="MFS"/>
    <property type="match status" value="1"/>
</dbReference>
<evidence type="ECO:0000256" key="4">
    <source>
        <dbReference type="ARBA" id="ARBA00022692"/>
    </source>
</evidence>
<dbReference type="PRINTS" id="PR01036">
    <property type="entry name" value="TCRTETB"/>
</dbReference>
<keyword evidence="5 7" id="KW-1133">Transmembrane helix</keyword>
<evidence type="ECO:0000256" key="3">
    <source>
        <dbReference type="ARBA" id="ARBA00022475"/>
    </source>
</evidence>
<dbReference type="InterPro" id="IPR020846">
    <property type="entry name" value="MFS_dom"/>
</dbReference>
<keyword evidence="6 7" id="KW-0472">Membrane</keyword>
<feature type="transmembrane region" description="Helical" evidence="7">
    <location>
        <begin position="371"/>
        <end position="396"/>
    </location>
</feature>
<organism evidence="9 10">
    <name type="scientific">Pelagivirga sediminicola</name>
    <dbReference type="NCBI Taxonomy" id="2170575"/>
    <lineage>
        <taxon>Bacteria</taxon>
        <taxon>Pseudomonadati</taxon>
        <taxon>Pseudomonadota</taxon>
        <taxon>Alphaproteobacteria</taxon>
        <taxon>Rhodobacterales</taxon>
        <taxon>Paracoccaceae</taxon>
        <taxon>Pelagivirga</taxon>
    </lineage>
</organism>
<dbReference type="AlphaFoldDB" id="A0A2T7G3F9"/>
<reference evidence="9 10" key="1">
    <citation type="submission" date="2018-04" db="EMBL/GenBank/DDBJ databases">
        <title>Pelagivirga bohaiensis gen. nov., sp. nov., a bacterium isolated from the Bohai Sea.</title>
        <authorList>
            <person name="Ji X."/>
        </authorList>
    </citation>
    <scope>NUCLEOTIDE SEQUENCE [LARGE SCALE GENOMIC DNA]</scope>
    <source>
        <strain evidence="9 10">BH-SD19</strain>
    </source>
</reference>
<feature type="transmembrane region" description="Helical" evidence="7">
    <location>
        <begin position="342"/>
        <end position="359"/>
    </location>
</feature>
<protein>
    <submittedName>
        <fullName evidence="9">EmrB/QacA family drug resistance transporter</fullName>
    </submittedName>
</protein>
<feature type="transmembrane region" description="Helical" evidence="7">
    <location>
        <begin position="80"/>
        <end position="99"/>
    </location>
</feature>
<feature type="transmembrane region" description="Helical" evidence="7">
    <location>
        <begin position="311"/>
        <end position="335"/>
    </location>
</feature>
<dbReference type="GO" id="GO:0005886">
    <property type="term" value="C:plasma membrane"/>
    <property type="evidence" value="ECO:0007669"/>
    <property type="project" value="UniProtKB-SubCell"/>
</dbReference>
<evidence type="ECO:0000256" key="6">
    <source>
        <dbReference type="ARBA" id="ARBA00023136"/>
    </source>
</evidence>
<evidence type="ECO:0000256" key="1">
    <source>
        <dbReference type="ARBA" id="ARBA00004651"/>
    </source>
</evidence>
<dbReference type="Pfam" id="PF07690">
    <property type="entry name" value="MFS_1"/>
    <property type="match status" value="1"/>
</dbReference>
<dbReference type="InterPro" id="IPR011701">
    <property type="entry name" value="MFS"/>
</dbReference>
<feature type="transmembrane region" description="Helical" evidence="7">
    <location>
        <begin position="138"/>
        <end position="160"/>
    </location>
</feature>
<feature type="transmembrane region" description="Helical" evidence="7">
    <location>
        <begin position="277"/>
        <end position="299"/>
    </location>
</feature>
<dbReference type="PANTHER" id="PTHR23501">
    <property type="entry name" value="MAJOR FACILITATOR SUPERFAMILY"/>
    <property type="match status" value="1"/>
</dbReference>
<dbReference type="Gene3D" id="1.20.1720.10">
    <property type="entry name" value="Multidrug resistance protein D"/>
    <property type="match status" value="1"/>
</dbReference>
<feature type="domain" description="Major facilitator superfamily (MFS) profile" evidence="8">
    <location>
        <begin position="14"/>
        <end position="508"/>
    </location>
</feature>
<dbReference type="SUPFAM" id="SSF103473">
    <property type="entry name" value="MFS general substrate transporter"/>
    <property type="match status" value="1"/>
</dbReference>
<name>A0A2T7G3F9_9RHOB</name>
<keyword evidence="10" id="KW-1185">Reference proteome</keyword>
<dbReference type="OrthoDB" id="9812221at2"/>
<evidence type="ECO:0000256" key="2">
    <source>
        <dbReference type="ARBA" id="ARBA00022448"/>
    </source>
</evidence>
<feature type="transmembrane region" description="Helical" evidence="7">
    <location>
        <begin position="52"/>
        <end position="71"/>
    </location>
</feature>
<accession>A0A2T7G3F9</accession>
<evidence type="ECO:0000256" key="7">
    <source>
        <dbReference type="SAM" id="Phobius"/>
    </source>
</evidence>
<evidence type="ECO:0000313" key="9">
    <source>
        <dbReference type="EMBL" id="PVA08940.1"/>
    </source>
</evidence>
<evidence type="ECO:0000313" key="10">
    <source>
        <dbReference type="Proteomes" id="UP000244446"/>
    </source>
</evidence>
<dbReference type="NCBIfam" id="TIGR00711">
    <property type="entry name" value="efflux_EmrB"/>
    <property type="match status" value="1"/>
</dbReference>
<feature type="transmembrane region" description="Helical" evidence="7">
    <location>
        <begin position="210"/>
        <end position="227"/>
    </location>
</feature>
<keyword evidence="4 7" id="KW-0812">Transmembrane</keyword>
<dbReference type="CDD" id="cd17503">
    <property type="entry name" value="MFS_LmrB_MDR_like"/>
    <property type="match status" value="1"/>
</dbReference>
<dbReference type="PANTHER" id="PTHR23501:SF174">
    <property type="entry name" value="MULTIDRUG EXPORT PROTEIN EMRB-RELATED"/>
    <property type="match status" value="1"/>
</dbReference>
<evidence type="ECO:0000259" key="8">
    <source>
        <dbReference type="PROSITE" id="PS50850"/>
    </source>
</evidence>
<keyword evidence="3" id="KW-1003">Cell membrane</keyword>
<dbReference type="InterPro" id="IPR036259">
    <property type="entry name" value="MFS_trans_sf"/>
</dbReference>
<gene>
    <name evidence="9" type="ORF">DC366_16520</name>
</gene>
<keyword evidence="2" id="KW-0813">Transport</keyword>
<feature type="transmembrane region" description="Helical" evidence="7">
    <location>
        <begin position="12"/>
        <end position="32"/>
    </location>
</feature>